<dbReference type="OrthoDB" id="189997at2759"/>
<keyword evidence="3" id="KW-1185">Reference proteome</keyword>
<gene>
    <name evidence="2" type="ORF">L207DRAFT_578419</name>
</gene>
<dbReference type="InterPro" id="IPR005079">
    <property type="entry name" value="Peptidase_C45_hydrolase"/>
</dbReference>
<accession>A0A2J6S444</accession>
<keyword evidence="2" id="KW-0808">Transferase</keyword>
<sequence length="480" mass="52980">MPHSNDLGEKLTPTYQHVVVTGLPYQRGLMHGVQARNKVRANVEYYKQPGKLASEELMAKIITGVYIPSIEKYYPSGLQEMKGIADGAGVTLEDIILLNARYDLARLGDHGEPQPELPPSASTSGIHTPQDDIANECTSAFFLRGATQNGDVINAQNWDMSGRLWINDAVIYLEVHPDPSENKPSMFLVTEAGQLGRSGMNSLGVGVTANSLMSTDDYVPVSHLESSGVLREIDTQTVLPISLLRRMVLESNHISEAFTAVYNFPRHVSNNLTIATAEGFGVCLEITPDRVYKVYRSISDPYLIHTNHFTHPGFESRADIRDKYPGGSSWFRRQRFEEGVRPYASGQLTKEHLISAFSDHLSYPEAICCHPEESPDAVIGQFPAYPFRSASATVACVMYNLTQRSVTVCKGPPCQGIFRTFELKQKTVEISEEKLQKAVTEGQRVDGAPLGATREEFTVKQPNGIGAGLVQGKRLRPELP</sequence>
<dbReference type="PANTHER" id="PTHR34180">
    <property type="entry name" value="PEPTIDASE C45"/>
    <property type="match status" value="1"/>
</dbReference>
<dbReference type="PANTHER" id="PTHR34180:SF1">
    <property type="entry name" value="BETA-ALANYL-DOPAMINE_CARCININE HYDROLASE"/>
    <property type="match status" value="1"/>
</dbReference>
<reference evidence="2 3" key="1">
    <citation type="submission" date="2016-04" db="EMBL/GenBank/DDBJ databases">
        <title>A degradative enzymes factory behind the ericoid mycorrhizal symbiosis.</title>
        <authorList>
            <consortium name="DOE Joint Genome Institute"/>
            <person name="Martino E."/>
            <person name="Morin E."/>
            <person name="Grelet G."/>
            <person name="Kuo A."/>
            <person name="Kohler A."/>
            <person name="Daghino S."/>
            <person name="Barry K."/>
            <person name="Choi C."/>
            <person name="Cichocki N."/>
            <person name="Clum A."/>
            <person name="Copeland A."/>
            <person name="Hainaut M."/>
            <person name="Haridas S."/>
            <person name="Labutti K."/>
            <person name="Lindquist E."/>
            <person name="Lipzen A."/>
            <person name="Khouja H.-R."/>
            <person name="Murat C."/>
            <person name="Ohm R."/>
            <person name="Olson A."/>
            <person name="Spatafora J."/>
            <person name="Veneault-Fourrey C."/>
            <person name="Henrissat B."/>
            <person name="Grigoriev I."/>
            <person name="Martin F."/>
            <person name="Perotto S."/>
        </authorList>
    </citation>
    <scope>NUCLEOTIDE SEQUENCE [LARGE SCALE GENOMIC DNA]</scope>
    <source>
        <strain evidence="2 3">F</strain>
    </source>
</reference>
<evidence type="ECO:0000313" key="2">
    <source>
        <dbReference type="EMBL" id="PMD45508.1"/>
    </source>
</evidence>
<dbReference type="InterPro" id="IPR047794">
    <property type="entry name" value="C45_proenzyme-like"/>
</dbReference>
<proteinExistence type="predicted"/>
<dbReference type="Pfam" id="PF03417">
    <property type="entry name" value="AAT"/>
    <property type="match status" value="1"/>
</dbReference>
<dbReference type="NCBIfam" id="NF040521">
    <property type="entry name" value="C45_proenzyme"/>
    <property type="match status" value="1"/>
</dbReference>
<evidence type="ECO:0000259" key="1">
    <source>
        <dbReference type="Pfam" id="PF03417"/>
    </source>
</evidence>
<dbReference type="Gene3D" id="3.60.60.10">
    <property type="entry name" value="Penicillin V Acylase, Chain A"/>
    <property type="match status" value="1"/>
</dbReference>
<dbReference type="AlphaFoldDB" id="A0A2J6S444"/>
<dbReference type="InterPro" id="IPR047801">
    <property type="entry name" value="Peptidase_C45"/>
</dbReference>
<protein>
    <submittedName>
        <fullName evidence="2">Peptidase C45 acyl-coenzyme A:6-aminopenicillanic acid acyl-transferase</fullName>
    </submittedName>
</protein>
<name>A0A2J6S444_HYAVF</name>
<evidence type="ECO:0000313" key="3">
    <source>
        <dbReference type="Proteomes" id="UP000235786"/>
    </source>
</evidence>
<dbReference type="GO" id="GO:0016740">
    <property type="term" value="F:transferase activity"/>
    <property type="evidence" value="ECO:0007669"/>
    <property type="project" value="UniProtKB-KW"/>
</dbReference>
<dbReference type="STRING" id="1149755.A0A2J6S444"/>
<feature type="domain" description="Peptidase C45 hydrolase" evidence="1">
    <location>
        <begin position="148"/>
        <end position="370"/>
    </location>
</feature>
<dbReference type="Proteomes" id="UP000235786">
    <property type="component" value="Unassembled WGS sequence"/>
</dbReference>
<organism evidence="2 3">
    <name type="scientific">Hyaloscypha variabilis (strain UAMH 11265 / GT02V1 / F)</name>
    <name type="common">Meliniomyces variabilis</name>
    <dbReference type="NCBI Taxonomy" id="1149755"/>
    <lineage>
        <taxon>Eukaryota</taxon>
        <taxon>Fungi</taxon>
        <taxon>Dikarya</taxon>
        <taxon>Ascomycota</taxon>
        <taxon>Pezizomycotina</taxon>
        <taxon>Leotiomycetes</taxon>
        <taxon>Helotiales</taxon>
        <taxon>Hyaloscyphaceae</taxon>
        <taxon>Hyaloscypha</taxon>
        <taxon>Hyaloscypha variabilis</taxon>
    </lineage>
</organism>
<dbReference type="Gene3D" id="1.10.10.2120">
    <property type="match status" value="1"/>
</dbReference>
<dbReference type="EMBL" id="KZ613940">
    <property type="protein sequence ID" value="PMD45508.1"/>
    <property type="molecule type" value="Genomic_DNA"/>
</dbReference>